<dbReference type="GeneID" id="84690399"/>
<dbReference type="EMBL" id="JAFCXS010000017">
    <property type="protein sequence ID" value="MBM0749144.1"/>
    <property type="molecule type" value="Genomic_DNA"/>
</dbReference>
<dbReference type="Proteomes" id="UP000809137">
    <property type="component" value="Unassembled WGS sequence"/>
</dbReference>
<dbReference type="PANTHER" id="PTHR11011:SF45">
    <property type="entry name" value="FATTY ACYL-COA REDUCTASE CG8306-RELATED"/>
    <property type="match status" value="1"/>
</dbReference>
<proteinExistence type="predicted"/>
<dbReference type="PANTHER" id="PTHR11011">
    <property type="entry name" value="MALE STERILITY PROTEIN 2-RELATED"/>
    <property type="match status" value="1"/>
</dbReference>
<evidence type="ECO:0000313" key="2">
    <source>
        <dbReference type="EMBL" id="MBM0749144.1"/>
    </source>
</evidence>
<dbReference type="Pfam" id="PF07993">
    <property type="entry name" value="NAD_binding_4"/>
    <property type="match status" value="1"/>
</dbReference>
<evidence type="ECO:0000259" key="1">
    <source>
        <dbReference type="Pfam" id="PF07993"/>
    </source>
</evidence>
<keyword evidence="3" id="KW-1185">Reference proteome</keyword>
<dbReference type="InterPro" id="IPR026055">
    <property type="entry name" value="FAR"/>
</dbReference>
<organism evidence="2 3">
    <name type="scientific">Pantoea eucrina</name>
    <dbReference type="NCBI Taxonomy" id="472693"/>
    <lineage>
        <taxon>Bacteria</taxon>
        <taxon>Pseudomonadati</taxon>
        <taxon>Pseudomonadota</taxon>
        <taxon>Gammaproteobacteria</taxon>
        <taxon>Enterobacterales</taxon>
        <taxon>Erwiniaceae</taxon>
        <taxon>Pantoea</taxon>
    </lineage>
</organism>
<dbReference type="InterPro" id="IPR013120">
    <property type="entry name" value="FAR_NAD-bd"/>
</dbReference>
<dbReference type="SUPFAM" id="SSF51735">
    <property type="entry name" value="NAD(P)-binding Rossmann-fold domains"/>
    <property type="match status" value="1"/>
</dbReference>
<evidence type="ECO:0000313" key="3">
    <source>
        <dbReference type="Proteomes" id="UP000809137"/>
    </source>
</evidence>
<comment type="caution">
    <text evidence="2">The sequence shown here is derived from an EMBL/GenBank/DDBJ whole genome shotgun (WGS) entry which is preliminary data.</text>
</comment>
<name>A0ABS1Z9N4_9GAMM</name>
<dbReference type="RefSeq" id="WP_039382849.1">
    <property type="nucleotide sequence ID" value="NZ_CP083448.1"/>
</dbReference>
<protein>
    <submittedName>
        <fullName evidence="2">SDR family oxidoreductase</fullName>
    </submittedName>
</protein>
<dbReference type="InterPro" id="IPR036291">
    <property type="entry name" value="NAD(P)-bd_dom_sf"/>
</dbReference>
<sequence length="369" mass="40874">MKKILVTGATGFLGGAIAAELMINENPERLLLLARGDAESSALERVKENLAKFGISPAQLNTISAQQIIEGDLSKPETFIADLRLNDVEKVINCAAIASFGNNPLIWKVNVEGTFQLASRMSKVKGLKRFIHVGTAMSCTPEPDSHVTEAIAPTQRKDHIVEYTWSKSTVEQMIKEHLPGFPLIIARPSIVVGHTEHGCIPSASIFWVFRMALRLGKFMCNLDDKIDVIPVDYCAKTIVRLLQAAELDHPVYHISSGRESSVTFAEIDRAMALASGSRPVSADYKKVGYKELSREKHNFKTLFGDCNERIVLKSMSLYGEFSKLNVTFDNEKILKLGMPASPRFTDYIAVCHNSVKEKSLSELMAVDFK</sequence>
<feature type="domain" description="Thioester reductase (TE)" evidence="1">
    <location>
        <begin position="6"/>
        <end position="238"/>
    </location>
</feature>
<reference evidence="2 3" key="1">
    <citation type="submission" date="2021-01" db="EMBL/GenBank/DDBJ databases">
        <title>Complete genome sequence of Pantoea eucrina OB49, a heavy metal tolerant bacterium with PGPR potential isolated from wheat in Algeria.</title>
        <authorList>
            <person name="Lekired A."/>
            <person name="Ouzari I.H."/>
        </authorList>
    </citation>
    <scope>NUCLEOTIDE SEQUENCE [LARGE SCALE GENOMIC DNA]</scope>
    <source>
        <strain evidence="2 3">OB49</strain>
    </source>
</reference>
<dbReference type="Gene3D" id="3.40.50.720">
    <property type="entry name" value="NAD(P)-binding Rossmann-like Domain"/>
    <property type="match status" value="1"/>
</dbReference>
<gene>
    <name evidence="2" type="ORF">JJB79_17280</name>
</gene>
<accession>A0ABS1Z9N4</accession>